<evidence type="ECO:0000256" key="5">
    <source>
        <dbReference type="ARBA" id="ARBA00023242"/>
    </source>
</evidence>
<evidence type="ECO:0000256" key="2">
    <source>
        <dbReference type="ARBA" id="ARBA00023015"/>
    </source>
</evidence>
<protein>
    <recommendedName>
        <fullName evidence="6">TF-B3 domain-containing protein</fullName>
    </recommendedName>
</protein>
<dbReference type="Pfam" id="PF02362">
    <property type="entry name" value="B3"/>
    <property type="match status" value="1"/>
</dbReference>
<dbReference type="AlphaFoldDB" id="A0A4D6MRF4"/>
<dbReference type="GO" id="GO:0005634">
    <property type="term" value="C:nucleus"/>
    <property type="evidence" value="ECO:0007669"/>
    <property type="project" value="UniProtKB-SubCell"/>
</dbReference>
<dbReference type="InterPro" id="IPR003340">
    <property type="entry name" value="B3_DNA-bd"/>
</dbReference>
<evidence type="ECO:0000313" key="7">
    <source>
        <dbReference type="EMBL" id="QCE03211.1"/>
    </source>
</evidence>
<comment type="subcellular location">
    <subcellularLocation>
        <location evidence="1">Nucleus</location>
    </subcellularLocation>
</comment>
<dbReference type="EMBL" id="CP039352">
    <property type="protein sequence ID" value="QCE03211.1"/>
    <property type="molecule type" value="Genomic_DNA"/>
</dbReference>
<keyword evidence="2" id="KW-0805">Transcription regulation</keyword>
<name>A0A4D6MRF4_VIGUN</name>
<dbReference type="CDD" id="cd10017">
    <property type="entry name" value="B3_DNA"/>
    <property type="match status" value="1"/>
</dbReference>
<evidence type="ECO:0000256" key="4">
    <source>
        <dbReference type="ARBA" id="ARBA00023163"/>
    </source>
</evidence>
<dbReference type="SUPFAM" id="SSF101936">
    <property type="entry name" value="DNA-binding pseudobarrel domain"/>
    <property type="match status" value="1"/>
</dbReference>
<keyword evidence="3" id="KW-0238">DNA-binding</keyword>
<accession>A0A4D6MRF4</accession>
<dbReference type="PROSITE" id="PS50863">
    <property type="entry name" value="B3"/>
    <property type="match status" value="1"/>
</dbReference>
<evidence type="ECO:0000256" key="1">
    <source>
        <dbReference type="ARBA" id="ARBA00004123"/>
    </source>
</evidence>
<keyword evidence="4" id="KW-0804">Transcription</keyword>
<keyword evidence="5" id="KW-0539">Nucleus</keyword>
<keyword evidence="8" id="KW-1185">Reference proteome</keyword>
<evidence type="ECO:0000259" key="6">
    <source>
        <dbReference type="PROSITE" id="PS50863"/>
    </source>
</evidence>
<feature type="domain" description="TF-B3" evidence="6">
    <location>
        <begin position="249"/>
        <end position="344"/>
    </location>
</feature>
<sequence>MSTSKDFSFTNFYQNSVMVMEPLEEFLEFEEGFYEQWGKSLLLGTNFFSDPRGNVINIEFEPNFLLQRQFRAVEQLMGFYDLNDVYYVVSLYCGDRYFRMRLFDLDWTEVVYPGRRNNGLARDPLSSFRFFQAFRVQFIPNTLLIILPEYFQMFCQDKISFNHPVKLYDPLGKKFEIFVDTDEGERMVLFGFCQYVTYYGFVSPCFLHLNYVGNNVFVHRIFSVEGVEIDYSRDLQAGGSNQLEVGSVDCEKILSSYDVRSSSLYLDAKFVKEGLVKGRKNYVLTNGHAQFWNCKIRWTGRSSFECYLTCGWKKYCQENGLVVGDRVRFMVQTDQSNVIQILKI</sequence>
<dbReference type="InterPro" id="IPR015300">
    <property type="entry name" value="DNA-bd_pseudobarrel_sf"/>
</dbReference>
<dbReference type="Proteomes" id="UP000501690">
    <property type="component" value="Linkage Group LG8"/>
</dbReference>
<dbReference type="GO" id="GO:0003677">
    <property type="term" value="F:DNA binding"/>
    <property type="evidence" value="ECO:0007669"/>
    <property type="project" value="UniProtKB-KW"/>
</dbReference>
<reference evidence="7 8" key="1">
    <citation type="submission" date="2019-04" db="EMBL/GenBank/DDBJ databases">
        <title>An improved genome assembly and genetic linkage map for asparagus bean, Vigna unguiculata ssp. sesquipedialis.</title>
        <authorList>
            <person name="Xia Q."/>
            <person name="Zhang R."/>
            <person name="Dong Y."/>
        </authorList>
    </citation>
    <scope>NUCLEOTIDE SEQUENCE [LARGE SCALE GENOMIC DNA]</scope>
    <source>
        <tissue evidence="7">Leaf</tissue>
    </source>
</reference>
<evidence type="ECO:0000256" key="3">
    <source>
        <dbReference type="ARBA" id="ARBA00023125"/>
    </source>
</evidence>
<dbReference type="Gene3D" id="2.40.330.10">
    <property type="entry name" value="DNA-binding pseudobarrel domain"/>
    <property type="match status" value="1"/>
</dbReference>
<gene>
    <name evidence="7" type="ORF">DEO72_LG8g1233</name>
</gene>
<proteinExistence type="predicted"/>
<evidence type="ECO:0000313" key="8">
    <source>
        <dbReference type="Proteomes" id="UP000501690"/>
    </source>
</evidence>
<organism evidence="7 8">
    <name type="scientific">Vigna unguiculata</name>
    <name type="common">Cowpea</name>
    <dbReference type="NCBI Taxonomy" id="3917"/>
    <lineage>
        <taxon>Eukaryota</taxon>
        <taxon>Viridiplantae</taxon>
        <taxon>Streptophyta</taxon>
        <taxon>Embryophyta</taxon>
        <taxon>Tracheophyta</taxon>
        <taxon>Spermatophyta</taxon>
        <taxon>Magnoliopsida</taxon>
        <taxon>eudicotyledons</taxon>
        <taxon>Gunneridae</taxon>
        <taxon>Pentapetalae</taxon>
        <taxon>rosids</taxon>
        <taxon>fabids</taxon>
        <taxon>Fabales</taxon>
        <taxon>Fabaceae</taxon>
        <taxon>Papilionoideae</taxon>
        <taxon>50 kb inversion clade</taxon>
        <taxon>NPAAA clade</taxon>
        <taxon>indigoferoid/millettioid clade</taxon>
        <taxon>Phaseoleae</taxon>
        <taxon>Vigna</taxon>
    </lineage>
</organism>